<dbReference type="Pfam" id="PF16640">
    <property type="entry name" value="Big_3_5"/>
    <property type="match status" value="3"/>
</dbReference>
<evidence type="ECO:0000259" key="2">
    <source>
        <dbReference type="Pfam" id="PF16640"/>
    </source>
</evidence>
<protein>
    <submittedName>
        <fullName evidence="3">Ig-like domain-containing protein</fullName>
    </submittedName>
</protein>
<dbReference type="Proteomes" id="UP001595836">
    <property type="component" value="Unassembled WGS sequence"/>
</dbReference>
<dbReference type="EMBL" id="JBHSHP010000038">
    <property type="protein sequence ID" value="MFC4755404.1"/>
    <property type="molecule type" value="Genomic_DNA"/>
</dbReference>
<dbReference type="Gene3D" id="2.60.40.10">
    <property type="entry name" value="Immunoglobulins"/>
    <property type="match status" value="3"/>
</dbReference>
<dbReference type="RefSeq" id="WP_344994096.1">
    <property type="nucleotide sequence ID" value="NZ_BAABCD010000036.1"/>
</dbReference>
<reference evidence="4" key="1">
    <citation type="journal article" date="2019" name="Int. J. Syst. Evol. Microbiol.">
        <title>The Global Catalogue of Microorganisms (GCM) 10K type strain sequencing project: providing services to taxonomists for standard genome sequencing and annotation.</title>
        <authorList>
            <consortium name="The Broad Institute Genomics Platform"/>
            <consortium name="The Broad Institute Genome Sequencing Center for Infectious Disease"/>
            <person name="Wu L."/>
            <person name="Ma J."/>
        </authorList>
    </citation>
    <scope>NUCLEOTIDE SEQUENCE [LARGE SCALE GENOMIC DNA]</scope>
    <source>
        <strain evidence="4">JCM 11882</strain>
    </source>
</reference>
<feature type="region of interest" description="Disordered" evidence="1">
    <location>
        <begin position="439"/>
        <end position="481"/>
    </location>
</feature>
<comment type="caution">
    <text evidence="3">The sequence shown here is derived from an EMBL/GenBank/DDBJ whole genome shotgun (WGS) entry which is preliminary data.</text>
</comment>
<organism evidence="3 4">
    <name type="scientific">Dietzia aurantiaca</name>
    <dbReference type="NCBI Taxonomy" id="983873"/>
    <lineage>
        <taxon>Bacteria</taxon>
        <taxon>Bacillati</taxon>
        <taxon>Actinomycetota</taxon>
        <taxon>Actinomycetes</taxon>
        <taxon>Mycobacteriales</taxon>
        <taxon>Dietziaceae</taxon>
        <taxon>Dietzia</taxon>
    </lineage>
</organism>
<evidence type="ECO:0000313" key="4">
    <source>
        <dbReference type="Proteomes" id="UP001595836"/>
    </source>
</evidence>
<evidence type="ECO:0000313" key="3">
    <source>
        <dbReference type="EMBL" id="MFC4755404.1"/>
    </source>
</evidence>
<dbReference type="InterPro" id="IPR032109">
    <property type="entry name" value="Big_3_5"/>
</dbReference>
<dbReference type="InterPro" id="IPR013783">
    <property type="entry name" value="Ig-like_fold"/>
</dbReference>
<feature type="domain" description="Bacterial Ig-like" evidence="2">
    <location>
        <begin position="261"/>
        <end position="341"/>
    </location>
</feature>
<name>A0ABV9PSL5_9ACTN</name>
<feature type="compositionally biased region" description="Low complexity" evidence="1">
    <location>
        <begin position="453"/>
        <end position="465"/>
    </location>
</feature>
<proteinExistence type="predicted"/>
<feature type="domain" description="Bacterial Ig-like" evidence="2">
    <location>
        <begin position="166"/>
        <end position="247"/>
    </location>
</feature>
<feature type="domain" description="Bacterial Ig-like" evidence="2">
    <location>
        <begin position="358"/>
        <end position="433"/>
    </location>
</feature>
<evidence type="ECO:0000256" key="1">
    <source>
        <dbReference type="SAM" id="MobiDB-lite"/>
    </source>
</evidence>
<keyword evidence="4" id="KW-1185">Reference proteome</keyword>
<gene>
    <name evidence="3" type="ORF">ACFO7U_11540</name>
</gene>
<sequence>MSTTAQQDSGLGQMKINRTVSERAVTYGDEITITSKLERRNANVNLIYWVAEHTPECLKPVPFASLPAQPGAEPVVTWSPSNGTAYTDISNRSEVDATPTVITVDPPLANSWEPPVTMTSRYIVECDAGQLATGGFQFDGTTRDGDFRTMGPTISVQRMGTSVFFAQPTNPEVGQQVTLRVTTSGIPDGGQVAFTVDGQNVGNATVSGNQATLPWTPSGAGTKQVRASFGQTGTHGGSVSQVRDVVVSPTNAASTVAVVAAGTPKVGLSTQLTATVSPAGAGGEVVFLEDGAQIGKAPVGEDGTASIDWVPSASGERTIDVNFSGRSGVAPSNGAIPVTVAAADPSDMATTTTLEPIATARVGQQITLKATVEVDMAGGTVNFYDGNDLIGTAPVQSDGTATLTWDPTTDGERTVRAVFSGHGVYLSSQDTKQAIITPKVVDPEPDPDPDPTDPATGSLGSLTDSLGGGAGGAGSLSSLGR</sequence>
<accession>A0ABV9PSL5</accession>